<keyword evidence="2" id="KW-1185">Reference proteome</keyword>
<dbReference type="EMBL" id="JARBJD010000225">
    <property type="protein sequence ID" value="KAK2946535.1"/>
    <property type="molecule type" value="Genomic_DNA"/>
</dbReference>
<name>A0ABQ9X432_9EUKA</name>
<dbReference type="Proteomes" id="UP001281761">
    <property type="component" value="Unassembled WGS sequence"/>
</dbReference>
<evidence type="ECO:0000313" key="1">
    <source>
        <dbReference type="EMBL" id="KAK2946535.1"/>
    </source>
</evidence>
<organism evidence="1 2">
    <name type="scientific">Blattamonas nauphoetae</name>
    <dbReference type="NCBI Taxonomy" id="2049346"/>
    <lineage>
        <taxon>Eukaryota</taxon>
        <taxon>Metamonada</taxon>
        <taxon>Preaxostyla</taxon>
        <taxon>Oxymonadida</taxon>
        <taxon>Blattamonas</taxon>
    </lineage>
</organism>
<evidence type="ECO:0000313" key="2">
    <source>
        <dbReference type="Proteomes" id="UP001281761"/>
    </source>
</evidence>
<comment type="caution">
    <text evidence="1">The sequence shown here is derived from an EMBL/GenBank/DDBJ whole genome shotgun (WGS) entry which is preliminary data.</text>
</comment>
<accession>A0ABQ9X432</accession>
<gene>
    <name evidence="1" type="ORF">BLNAU_18511</name>
</gene>
<sequence>MLLIPPQLLQSFHNLRLNIEPTKSRRIWVWLCGFDREVSAACQQCTLRTSLHISTLHTETQLISGHRLPRSFRISNFCLLLPNSHPFLLETQSVSMSAGGFLSGLP</sequence>
<proteinExistence type="predicted"/>
<protein>
    <submittedName>
        <fullName evidence="1">Uncharacterized protein</fullName>
    </submittedName>
</protein>
<reference evidence="1 2" key="1">
    <citation type="journal article" date="2022" name="bioRxiv">
        <title>Genomics of Preaxostyla Flagellates Illuminates Evolutionary Transitions and the Path Towards Mitochondrial Loss.</title>
        <authorList>
            <person name="Novak L.V.F."/>
            <person name="Treitli S.C."/>
            <person name="Pyrih J."/>
            <person name="Halakuc P."/>
            <person name="Pipaliya S.V."/>
            <person name="Vacek V."/>
            <person name="Brzon O."/>
            <person name="Soukal P."/>
            <person name="Eme L."/>
            <person name="Dacks J.B."/>
            <person name="Karnkowska A."/>
            <person name="Elias M."/>
            <person name="Hampl V."/>
        </authorList>
    </citation>
    <scope>NUCLEOTIDE SEQUENCE [LARGE SCALE GENOMIC DNA]</scope>
    <source>
        <strain evidence="1">NAU3</strain>
        <tissue evidence="1">Gut</tissue>
    </source>
</reference>